<dbReference type="Gene3D" id="3.20.20.30">
    <property type="entry name" value="Luciferase-like domain"/>
    <property type="match status" value="1"/>
</dbReference>
<evidence type="ECO:0000259" key="1">
    <source>
        <dbReference type="Pfam" id="PF00296"/>
    </source>
</evidence>
<reference evidence="3" key="1">
    <citation type="journal article" date="2019" name="Int. J. Syst. Evol. Microbiol.">
        <title>The Global Catalogue of Microorganisms (GCM) 10K type strain sequencing project: providing services to taxonomists for standard genome sequencing and annotation.</title>
        <authorList>
            <consortium name="The Broad Institute Genomics Platform"/>
            <consortium name="The Broad Institute Genome Sequencing Center for Infectious Disease"/>
            <person name="Wu L."/>
            <person name="Ma J."/>
        </authorList>
    </citation>
    <scope>NUCLEOTIDE SEQUENCE [LARGE SCALE GENOMIC DNA]</scope>
    <source>
        <strain evidence="3">CGMCC 1.15180</strain>
    </source>
</reference>
<dbReference type="EC" id="1.-.-.-" evidence="2"/>
<dbReference type="PANTHER" id="PTHR30137:SF18">
    <property type="entry name" value="CONSERVED PROTEIN"/>
    <property type="match status" value="1"/>
</dbReference>
<keyword evidence="3" id="KW-1185">Reference proteome</keyword>
<name>A0ABW1MI07_9ACTN</name>
<dbReference type="Pfam" id="PF00296">
    <property type="entry name" value="Bac_luciferase"/>
    <property type="match status" value="2"/>
</dbReference>
<dbReference type="RefSeq" id="WP_078649151.1">
    <property type="nucleotide sequence ID" value="NZ_JBHSPX010000004.1"/>
</dbReference>
<gene>
    <name evidence="2" type="ORF">ACFP4F_12870</name>
</gene>
<dbReference type="Proteomes" id="UP001596139">
    <property type="component" value="Unassembled WGS sequence"/>
</dbReference>
<dbReference type="SUPFAM" id="SSF51679">
    <property type="entry name" value="Bacterial luciferase-like"/>
    <property type="match status" value="1"/>
</dbReference>
<dbReference type="EMBL" id="JBHSPX010000004">
    <property type="protein sequence ID" value="MFC6063441.1"/>
    <property type="molecule type" value="Genomic_DNA"/>
</dbReference>
<evidence type="ECO:0000313" key="3">
    <source>
        <dbReference type="Proteomes" id="UP001596139"/>
    </source>
</evidence>
<protein>
    <submittedName>
        <fullName evidence="2">LLM class F420-dependent oxidoreductase</fullName>
        <ecNumber evidence="2">1.-.-.-</ecNumber>
    </submittedName>
</protein>
<dbReference type="InterPro" id="IPR011251">
    <property type="entry name" value="Luciferase-like_dom"/>
</dbReference>
<keyword evidence="2" id="KW-0560">Oxidoreductase</keyword>
<dbReference type="PANTHER" id="PTHR30137">
    <property type="entry name" value="LUCIFERASE-LIKE MONOOXYGENASE"/>
    <property type="match status" value="1"/>
</dbReference>
<dbReference type="InterPro" id="IPR019922">
    <property type="entry name" value="Lucif-like_OxRdatse_MSMEG_4141"/>
</dbReference>
<sequence length="307" mass="32178">MTSSADSATAASGEAGSRHALLGRIGIWSPGLRSQDAEGLARISDAVAELDELGFGTVWLGGSPSVADARKVVQATRRITVATGILSLWDHDASTVAAETAQLEKEAPGRFVLGIGVSHSALAPQYAKPYSAMVAYLDGLDAAPEPVPAERRVLAALGPRMLRLAADRAAGAHPYLVTAEHTAQARAALGSEALLAPELKVVLDTDLERARGTARETLAMYLRLPNYTDNLLRLGFAEEDFADGGSNRLLDALFALGDAETVKARLDAYYAAGADHVALQALDGGERADLPRAQWRELASALGLTTG</sequence>
<dbReference type="GO" id="GO:0016491">
    <property type="term" value="F:oxidoreductase activity"/>
    <property type="evidence" value="ECO:0007669"/>
    <property type="project" value="UniProtKB-KW"/>
</dbReference>
<feature type="domain" description="Luciferase-like" evidence="1">
    <location>
        <begin position="35"/>
        <end position="121"/>
    </location>
</feature>
<dbReference type="InterPro" id="IPR036661">
    <property type="entry name" value="Luciferase-like_sf"/>
</dbReference>
<evidence type="ECO:0000313" key="2">
    <source>
        <dbReference type="EMBL" id="MFC6063441.1"/>
    </source>
</evidence>
<dbReference type="InterPro" id="IPR050766">
    <property type="entry name" value="Bact_Lucif_Oxidored"/>
</dbReference>
<dbReference type="NCBIfam" id="TIGR03620">
    <property type="entry name" value="F420_MSMEG_4141"/>
    <property type="match status" value="1"/>
</dbReference>
<feature type="domain" description="Luciferase-like" evidence="1">
    <location>
        <begin position="137"/>
        <end position="276"/>
    </location>
</feature>
<proteinExistence type="predicted"/>
<organism evidence="2 3">
    <name type="scientific">Streptomyces ochraceiscleroticus</name>
    <dbReference type="NCBI Taxonomy" id="47761"/>
    <lineage>
        <taxon>Bacteria</taxon>
        <taxon>Bacillati</taxon>
        <taxon>Actinomycetota</taxon>
        <taxon>Actinomycetes</taxon>
        <taxon>Kitasatosporales</taxon>
        <taxon>Streptomycetaceae</taxon>
        <taxon>Streptomyces</taxon>
    </lineage>
</organism>
<accession>A0ABW1MI07</accession>
<comment type="caution">
    <text evidence="2">The sequence shown here is derived from an EMBL/GenBank/DDBJ whole genome shotgun (WGS) entry which is preliminary data.</text>
</comment>